<dbReference type="PANTHER" id="PTHR47381">
    <property type="entry name" value="ALPHA/BETA-HYDROLASES SUPERFAMILY PROTEIN"/>
    <property type="match status" value="1"/>
</dbReference>
<feature type="domain" description="Acetyl xylan esterase" evidence="1">
    <location>
        <begin position="44"/>
        <end position="204"/>
    </location>
</feature>
<keyword evidence="3" id="KW-1185">Reference proteome</keyword>
<sequence length="301" mass="34420">MGVESRRIQLYNLLGDLPPRSQPISSRKVGEEGNTHYIIESWIFDFNGVDPVPAYFVRPRNKKGPFPTIIFNHSHGGNYQLGKDELIQGNTYLQEPSYAQELTNMGYAVFSIDAWGFGSRSERTESELFKEMLWSGQVLWGMMVYDSLRAIDYVTSRSDVDESRLGTMGISMGSAMSWWLAALDTRLNVCVDICGLVDFHTLIEERRLDRHGIYFYVPNLLKHFTTSEINALIAPRPHLSLAGSHDPLVPTKGLDKIDEQMKEVYLQAGKPEAWKLFRYNIGHAETAEMRFEVKGFLEKWL</sequence>
<reference evidence="2 3" key="1">
    <citation type="submission" date="2021-03" db="EMBL/GenBank/DDBJ databases">
        <title>Genomic Encyclopedia of Type Strains, Phase IV (KMG-IV): sequencing the most valuable type-strain genomes for metagenomic binning, comparative biology and taxonomic classification.</title>
        <authorList>
            <person name="Goeker M."/>
        </authorList>
    </citation>
    <scope>NUCLEOTIDE SEQUENCE [LARGE SCALE GENOMIC DNA]</scope>
    <source>
        <strain evidence="2 3">DSM 25609</strain>
    </source>
</reference>
<keyword evidence="2" id="KW-0378">Hydrolase</keyword>
<dbReference type="Proteomes" id="UP001519345">
    <property type="component" value="Unassembled WGS sequence"/>
</dbReference>
<dbReference type="Gene3D" id="3.40.50.1820">
    <property type="entry name" value="alpha/beta hydrolase"/>
    <property type="match status" value="1"/>
</dbReference>
<dbReference type="SUPFAM" id="SSF53474">
    <property type="entry name" value="alpha/beta-Hydrolases"/>
    <property type="match status" value="1"/>
</dbReference>
<comment type="caution">
    <text evidence="2">The sequence shown here is derived from an EMBL/GenBank/DDBJ whole genome shotgun (WGS) entry which is preliminary data.</text>
</comment>
<proteinExistence type="predicted"/>
<gene>
    <name evidence="2" type="ORF">J2Z83_001417</name>
</gene>
<dbReference type="GO" id="GO:0016787">
    <property type="term" value="F:hydrolase activity"/>
    <property type="evidence" value="ECO:0007669"/>
    <property type="project" value="UniProtKB-KW"/>
</dbReference>
<dbReference type="InterPro" id="IPR008391">
    <property type="entry name" value="AXE1_dom"/>
</dbReference>
<protein>
    <submittedName>
        <fullName evidence="2">Dienelactone hydrolase</fullName>
    </submittedName>
</protein>
<accession>A0ABS4IEE9</accession>
<dbReference type="PANTHER" id="PTHR47381:SF3">
    <property type="entry name" value="ALPHA_BETA-HYDROLASES SUPERFAMILY PROTEIN"/>
    <property type="match status" value="1"/>
</dbReference>
<evidence type="ECO:0000313" key="2">
    <source>
        <dbReference type="EMBL" id="MBP1969313.1"/>
    </source>
</evidence>
<evidence type="ECO:0000259" key="1">
    <source>
        <dbReference type="Pfam" id="PF05448"/>
    </source>
</evidence>
<evidence type="ECO:0000313" key="3">
    <source>
        <dbReference type="Proteomes" id="UP001519345"/>
    </source>
</evidence>
<dbReference type="EMBL" id="JAGGKX010000005">
    <property type="protein sequence ID" value="MBP1969313.1"/>
    <property type="molecule type" value="Genomic_DNA"/>
</dbReference>
<dbReference type="InterPro" id="IPR029058">
    <property type="entry name" value="AB_hydrolase_fold"/>
</dbReference>
<dbReference type="RefSeq" id="WP_209462508.1">
    <property type="nucleotide sequence ID" value="NZ_CP110224.1"/>
</dbReference>
<name>A0ABS4IEE9_9BACI</name>
<organism evidence="2 3">
    <name type="scientific">Virgibacillus natechei</name>
    <dbReference type="NCBI Taxonomy" id="1216297"/>
    <lineage>
        <taxon>Bacteria</taxon>
        <taxon>Bacillati</taxon>
        <taxon>Bacillota</taxon>
        <taxon>Bacilli</taxon>
        <taxon>Bacillales</taxon>
        <taxon>Bacillaceae</taxon>
        <taxon>Virgibacillus</taxon>
    </lineage>
</organism>
<dbReference type="Pfam" id="PF05448">
    <property type="entry name" value="AXE1"/>
    <property type="match status" value="1"/>
</dbReference>